<proteinExistence type="predicted"/>
<keyword evidence="2" id="KW-1185">Reference proteome</keyword>
<name>A0AA40KNC5_9HYME</name>
<comment type="caution">
    <text evidence="1">The sequence shown here is derived from an EMBL/GenBank/DDBJ whole genome shotgun (WGS) entry which is preliminary data.</text>
</comment>
<feature type="non-terminal residue" evidence="1">
    <location>
        <position position="1"/>
    </location>
</feature>
<evidence type="ECO:0000313" key="1">
    <source>
        <dbReference type="EMBL" id="KAK1126858.1"/>
    </source>
</evidence>
<gene>
    <name evidence="1" type="ORF">K0M31_004479</name>
</gene>
<dbReference type="EMBL" id="JAHYIQ010000013">
    <property type="protein sequence ID" value="KAK1126858.1"/>
    <property type="molecule type" value="Genomic_DNA"/>
</dbReference>
<sequence>NVTEAAATKRLGWPVWWFLATVEFATDVRTIRNVQSQPGETIWYAGCVHAIIYESITYLPNFWSTDSKRSTRPYYNLVQLPALLLATPARE</sequence>
<protein>
    <submittedName>
        <fullName evidence="1">Uncharacterized protein</fullName>
    </submittedName>
</protein>
<dbReference type="Proteomes" id="UP001177670">
    <property type="component" value="Unassembled WGS sequence"/>
</dbReference>
<organism evidence="1 2">
    <name type="scientific">Melipona bicolor</name>
    <dbReference type="NCBI Taxonomy" id="60889"/>
    <lineage>
        <taxon>Eukaryota</taxon>
        <taxon>Metazoa</taxon>
        <taxon>Ecdysozoa</taxon>
        <taxon>Arthropoda</taxon>
        <taxon>Hexapoda</taxon>
        <taxon>Insecta</taxon>
        <taxon>Pterygota</taxon>
        <taxon>Neoptera</taxon>
        <taxon>Endopterygota</taxon>
        <taxon>Hymenoptera</taxon>
        <taxon>Apocrita</taxon>
        <taxon>Aculeata</taxon>
        <taxon>Apoidea</taxon>
        <taxon>Anthophila</taxon>
        <taxon>Apidae</taxon>
        <taxon>Melipona</taxon>
    </lineage>
</organism>
<accession>A0AA40KNC5</accession>
<dbReference type="AlphaFoldDB" id="A0AA40KNC5"/>
<evidence type="ECO:0000313" key="2">
    <source>
        <dbReference type="Proteomes" id="UP001177670"/>
    </source>
</evidence>
<reference evidence="1" key="1">
    <citation type="submission" date="2021-10" db="EMBL/GenBank/DDBJ databases">
        <title>Melipona bicolor Genome sequencing and assembly.</title>
        <authorList>
            <person name="Araujo N.S."/>
            <person name="Arias M.C."/>
        </authorList>
    </citation>
    <scope>NUCLEOTIDE SEQUENCE</scope>
    <source>
        <strain evidence="1">USP_2M_L1-L4_2017</strain>
        <tissue evidence="1">Whole body</tissue>
    </source>
</reference>